<dbReference type="SUPFAM" id="SSF141868">
    <property type="entry name" value="EAL domain-like"/>
    <property type="match status" value="1"/>
</dbReference>
<dbReference type="EMBL" id="SSOC01000003">
    <property type="protein sequence ID" value="THF65950.1"/>
    <property type="molecule type" value="Genomic_DNA"/>
</dbReference>
<dbReference type="PROSITE" id="PS50883">
    <property type="entry name" value="EAL"/>
    <property type="match status" value="1"/>
</dbReference>
<keyword evidence="3" id="KW-1185">Reference proteome</keyword>
<dbReference type="SMART" id="SM00052">
    <property type="entry name" value="EAL"/>
    <property type="match status" value="1"/>
</dbReference>
<feature type="domain" description="EAL" evidence="1">
    <location>
        <begin position="8"/>
        <end position="262"/>
    </location>
</feature>
<comment type="caution">
    <text evidence="2">The sequence shown here is derived from an EMBL/GenBank/DDBJ whole genome shotgun (WGS) entry which is preliminary data.</text>
</comment>
<evidence type="ECO:0000313" key="3">
    <source>
        <dbReference type="Proteomes" id="UP000308430"/>
    </source>
</evidence>
<sequence>MDSAGLERTAFEINLRHAVAREQLEVHFQPLVDGRDGSLRGGEALLRWRHPDLGLIPFRRFLGAAREGGLLGELGDWVLRAACTHAAHWPADGMHAPLLTINVAIEQVMQGNLAERVQEALRDSGLAPERLELDFEEVVLKEEHSRIQSTLEKLDGMGVRLAIDDFGRGVSSIPRLKRYPLRALKLDPALVRDVGVREDAQAVVEAVACMANVLGLEVFARGVEGKAQQAFLCALDCHLQQGPLFGRPMSAEAFAAYVADPAKFTSAS</sequence>
<evidence type="ECO:0000313" key="2">
    <source>
        <dbReference type="EMBL" id="THF65950.1"/>
    </source>
</evidence>
<dbReference type="GO" id="GO:0071111">
    <property type="term" value="F:cyclic-guanylate-specific phosphodiesterase activity"/>
    <property type="evidence" value="ECO:0007669"/>
    <property type="project" value="InterPro"/>
</dbReference>
<dbReference type="AlphaFoldDB" id="A0A4S4B0E3"/>
<reference evidence="2 3" key="1">
    <citation type="submission" date="2019-04" db="EMBL/GenBank/DDBJ databases">
        <title>Azoarcus nasutitermitis sp. nov. isolated from termite nest.</title>
        <authorList>
            <person name="Lin S.-Y."/>
            <person name="Hameed A."/>
            <person name="Hsu Y.-H."/>
            <person name="Young C.-C."/>
        </authorList>
    </citation>
    <scope>NUCLEOTIDE SEQUENCE [LARGE SCALE GENOMIC DNA]</scope>
    <source>
        <strain evidence="2 3">CC-YHH838</strain>
    </source>
</reference>
<dbReference type="InterPro" id="IPR035919">
    <property type="entry name" value="EAL_sf"/>
</dbReference>
<dbReference type="Gene3D" id="3.20.20.450">
    <property type="entry name" value="EAL domain"/>
    <property type="match status" value="1"/>
</dbReference>
<gene>
    <name evidence="2" type="ORF">E6C76_07835</name>
</gene>
<proteinExistence type="predicted"/>
<dbReference type="PANTHER" id="PTHR33121">
    <property type="entry name" value="CYCLIC DI-GMP PHOSPHODIESTERASE PDEF"/>
    <property type="match status" value="1"/>
</dbReference>
<accession>A0A4S4B0E3</accession>
<dbReference type="CDD" id="cd01948">
    <property type="entry name" value="EAL"/>
    <property type="match status" value="1"/>
</dbReference>
<name>A0A4S4B0E3_9RHOO</name>
<organism evidence="2 3">
    <name type="scientific">Pseudothauera nasutitermitis</name>
    <dbReference type="NCBI Taxonomy" id="2565930"/>
    <lineage>
        <taxon>Bacteria</taxon>
        <taxon>Pseudomonadati</taxon>
        <taxon>Pseudomonadota</taxon>
        <taxon>Betaproteobacteria</taxon>
        <taxon>Rhodocyclales</taxon>
        <taxon>Zoogloeaceae</taxon>
        <taxon>Pseudothauera</taxon>
    </lineage>
</organism>
<protein>
    <submittedName>
        <fullName evidence="2">EAL domain-containing protein</fullName>
    </submittedName>
</protein>
<dbReference type="Pfam" id="PF00563">
    <property type="entry name" value="EAL"/>
    <property type="match status" value="1"/>
</dbReference>
<dbReference type="OrthoDB" id="9813903at2"/>
<dbReference type="InterPro" id="IPR050706">
    <property type="entry name" value="Cyclic-di-GMP_PDE-like"/>
</dbReference>
<evidence type="ECO:0000259" key="1">
    <source>
        <dbReference type="PROSITE" id="PS50883"/>
    </source>
</evidence>
<dbReference type="PANTHER" id="PTHR33121:SF79">
    <property type="entry name" value="CYCLIC DI-GMP PHOSPHODIESTERASE PDED-RELATED"/>
    <property type="match status" value="1"/>
</dbReference>
<dbReference type="Proteomes" id="UP000308430">
    <property type="component" value="Unassembled WGS sequence"/>
</dbReference>
<dbReference type="InterPro" id="IPR001633">
    <property type="entry name" value="EAL_dom"/>
</dbReference>